<evidence type="ECO:0000313" key="7">
    <source>
        <dbReference type="EMBL" id="KJY54510.1"/>
    </source>
</evidence>
<feature type="transmembrane region" description="Helical" evidence="6">
    <location>
        <begin position="37"/>
        <end position="57"/>
    </location>
</feature>
<reference evidence="7 8" key="1">
    <citation type="submission" date="2014-12" db="EMBL/GenBank/DDBJ databases">
        <title>Comparative genomics of the lactic acid bacteria isolated from the honey bee gut.</title>
        <authorList>
            <person name="Ellegaard K.M."/>
            <person name="Tamarit D."/>
            <person name="Javelind E."/>
            <person name="Olofsson T."/>
            <person name="Andersson S.G."/>
            <person name="Vasquez A."/>
        </authorList>
    </citation>
    <scope>NUCLEOTIDE SEQUENCE [LARGE SCALE GENOMIC DNA]</scope>
    <source>
        <strain evidence="7 8">Biut2</strain>
    </source>
</reference>
<dbReference type="AlphaFoldDB" id="A0A0F4L7A3"/>
<keyword evidence="3 6" id="KW-0812">Transmembrane</keyword>
<dbReference type="GO" id="GO:0022857">
    <property type="term" value="F:transmembrane transporter activity"/>
    <property type="evidence" value="ECO:0007669"/>
    <property type="project" value="InterPro"/>
</dbReference>
<name>A0A0F4L7A3_9LACO</name>
<feature type="transmembrane region" description="Helical" evidence="6">
    <location>
        <begin position="253"/>
        <end position="273"/>
    </location>
</feature>
<evidence type="ECO:0000313" key="8">
    <source>
        <dbReference type="Proteomes" id="UP000033533"/>
    </source>
</evidence>
<dbReference type="HOGENOM" id="CLU_068032_0_0_9"/>
<keyword evidence="5 6" id="KW-0472">Membrane</keyword>
<keyword evidence="2" id="KW-1003">Cell membrane</keyword>
<dbReference type="STRING" id="1218493.JF76_15300"/>
<dbReference type="Proteomes" id="UP000033533">
    <property type="component" value="Unassembled WGS sequence"/>
</dbReference>
<evidence type="ECO:0000256" key="6">
    <source>
        <dbReference type="SAM" id="Phobius"/>
    </source>
</evidence>
<proteinExistence type="predicted"/>
<dbReference type="PANTHER" id="PTHR23513">
    <property type="entry name" value="INTEGRAL MEMBRANE EFFLUX PROTEIN-RELATED"/>
    <property type="match status" value="1"/>
</dbReference>
<organism evidence="7 8">
    <name type="scientific">Lactobacillus kullabergensis</name>
    <dbReference type="NCBI Taxonomy" id="1218493"/>
    <lineage>
        <taxon>Bacteria</taxon>
        <taxon>Bacillati</taxon>
        <taxon>Bacillota</taxon>
        <taxon>Bacilli</taxon>
        <taxon>Lactobacillales</taxon>
        <taxon>Lactobacillaceae</taxon>
        <taxon>Lactobacillus</taxon>
    </lineage>
</organism>
<dbReference type="Gene3D" id="1.20.1250.20">
    <property type="entry name" value="MFS general substrate transporter like domains"/>
    <property type="match status" value="1"/>
</dbReference>
<keyword evidence="4 6" id="KW-1133">Transmembrane helix</keyword>
<protein>
    <submittedName>
        <fullName evidence="7">Putative permease</fullName>
    </submittedName>
</protein>
<evidence type="ECO:0000256" key="4">
    <source>
        <dbReference type="ARBA" id="ARBA00022989"/>
    </source>
</evidence>
<dbReference type="CDD" id="cd06173">
    <property type="entry name" value="MFS_MefA_like"/>
    <property type="match status" value="1"/>
</dbReference>
<dbReference type="OrthoDB" id="2287060at2"/>
<dbReference type="PANTHER" id="PTHR23513:SF6">
    <property type="entry name" value="MAJOR FACILITATOR SUPERFAMILY ASSOCIATED DOMAIN-CONTAINING PROTEIN"/>
    <property type="match status" value="1"/>
</dbReference>
<feature type="transmembrane region" description="Helical" evidence="6">
    <location>
        <begin position="370"/>
        <end position="390"/>
    </location>
</feature>
<gene>
    <name evidence="7" type="ORF">JF76_15300</name>
</gene>
<feature type="transmembrane region" description="Helical" evidence="6">
    <location>
        <begin position="12"/>
        <end position="31"/>
    </location>
</feature>
<dbReference type="RefSeq" id="WP_045928520.1">
    <property type="nucleotide sequence ID" value="NZ_JBHSZS010000026.1"/>
</dbReference>
<dbReference type="EMBL" id="JXBY01000025">
    <property type="protein sequence ID" value="KJY54510.1"/>
    <property type="molecule type" value="Genomic_DNA"/>
</dbReference>
<evidence type="ECO:0000256" key="2">
    <source>
        <dbReference type="ARBA" id="ARBA00022475"/>
    </source>
</evidence>
<sequence>MLEKKPYLLSRLVSGLGNSLYGMVFIWWIQIQTKSSTMVGITNAIFTVTAALSIFYGPFIDSHSFKKTSIYSMVIQVVLLFMLTAVMIYFSQSYILAIIIAGLLSICDEFFNPADRAILKESLLDETEMTSIISKINIVDQLVNVGGIALSGSLLAFMASGDIILACACLSLLGLLLLIAALRKIPVHNAFKEKESQAEGLTKYWQKIFSGYSYIKENVFLLHYLWSGLLYSFAQPAMILILPRIAAKAGQPALYSTFYICILAGIILGALIAGKMKAKIITVGWAWTISAIPLILMLFSLKNMVLLCALLFLFGPVTSIHNVLAESVIQTSTADNYLGRVLTTIRTFANIGGPVSSVVSGIILDHVGEKFIIVLCASLIIIGGINILLARPKKTI</sequence>
<evidence type="ECO:0000256" key="5">
    <source>
        <dbReference type="ARBA" id="ARBA00023136"/>
    </source>
</evidence>
<dbReference type="GO" id="GO:0005886">
    <property type="term" value="C:plasma membrane"/>
    <property type="evidence" value="ECO:0007669"/>
    <property type="project" value="UniProtKB-SubCell"/>
</dbReference>
<feature type="transmembrane region" description="Helical" evidence="6">
    <location>
        <begin position="345"/>
        <end position="364"/>
    </location>
</feature>
<dbReference type="PATRIC" id="fig|1218493.3.peg.1603"/>
<comment type="caution">
    <text evidence="7">The sequence shown here is derived from an EMBL/GenBank/DDBJ whole genome shotgun (WGS) entry which is preliminary data.</text>
</comment>
<dbReference type="Pfam" id="PF07690">
    <property type="entry name" value="MFS_1"/>
    <property type="match status" value="1"/>
</dbReference>
<accession>A0A0F4L7A3</accession>
<evidence type="ECO:0000256" key="3">
    <source>
        <dbReference type="ARBA" id="ARBA00022692"/>
    </source>
</evidence>
<dbReference type="InterPro" id="IPR011701">
    <property type="entry name" value="MFS"/>
</dbReference>
<evidence type="ECO:0000256" key="1">
    <source>
        <dbReference type="ARBA" id="ARBA00004651"/>
    </source>
</evidence>
<feature type="transmembrane region" description="Helical" evidence="6">
    <location>
        <begin position="163"/>
        <end position="182"/>
    </location>
</feature>
<feature type="transmembrane region" description="Helical" evidence="6">
    <location>
        <begin position="304"/>
        <end position="324"/>
    </location>
</feature>
<dbReference type="InterPro" id="IPR036259">
    <property type="entry name" value="MFS_trans_sf"/>
</dbReference>
<feature type="transmembrane region" description="Helical" evidence="6">
    <location>
        <begin position="219"/>
        <end position="241"/>
    </location>
</feature>
<dbReference type="SUPFAM" id="SSF103473">
    <property type="entry name" value="MFS general substrate transporter"/>
    <property type="match status" value="1"/>
</dbReference>
<feature type="transmembrane region" description="Helical" evidence="6">
    <location>
        <begin position="280"/>
        <end position="298"/>
    </location>
</feature>
<comment type="subcellular location">
    <subcellularLocation>
        <location evidence="1">Cell membrane</location>
        <topology evidence="1">Multi-pass membrane protein</topology>
    </subcellularLocation>
</comment>